<dbReference type="Pfam" id="PF23472">
    <property type="entry name" value="LysM2_CERK1_LYK3_4_5"/>
    <property type="match status" value="1"/>
</dbReference>
<dbReference type="FunFam" id="1.10.510.10:FF:000468">
    <property type="entry name" value="PTI1-like tyrosine-protein kinase 3"/>
    <property type="match status" value="1"/>
</dbReference>
<dbReference type="InterPro" id="IPR056563">
    <property type="entry name" value="LysM3_LYK4_5"/>
</dbReference>
<evidence type="ECO:0000256" key="2">
    <source>
        <dbReference type="ARBA" id="ARBA00022475"/>
    </source>
</evidence>
<evidence type="ECO:0000256" key="3">
    <source>
        <dbReference type="ARBA" id="ARBA00022692"/>
    </source>
</evidence>
<dbReference type="Gene3D" id="1.10.510.10">
    <property type="entry name" value="Transferase(Phosphotransferase) domain 1"/>
    <property type="match status" value="1"/>
</dbReference>
<dbReference type="EMBL" id="JBFOLJ010000002">
    <property type="protein sequence ID" value="KAL2552553.1"/>
    <property type="molecule type" value="Genomic_DNA"/>
</dbReference>
<protein>
    <submittedName>
        <fullName evidence="14">Protein LYK2</fullName>
    </submittedName>
</protein>
<feature type="domain" description="LysM" evidence="13">
    <location>
        <begin position="175"/>
        <end position="224"/>
    </location>
</feature>
<evidence type="ECO:0000256" key="4">
    <source>
        <dbReference type="ARBA" id="ARBA00022729"/>
    </source>
</evidence>
<dbReference type="PANTHER" id="PTHR45927">
    <property type="entry name" value="LYSM-DOMAIN RECEPTOR-LIKE KINASE-RELATED"/>
    <property type="match status" value="1"/>
</dbReference>
<keyword evidence="2" id="KW-1003">Cell membrane</keyword>
<dbReference type="InterPro" id="IPR052611">
    <property type="entry name" value="Plant_RLK_LysM"/>
</dbReference>
<evidence type="ECO:0000313" key="14">
    <source>
        <dbReference type="EMBL" id="KAL2552553.1"/>
    </source>
</evidence>
<dbReference type="AlphaFoldDB" id="A0ABD1WSA6"/>
<keyword evidence="7 10" id="KW-1133">Transmembrane helix</keyword>
<keyword evidence="8 10" id="KW-0472">Membrane</keyword>
<reference evidence="15" key="1">
    <citation type="submission" date="2024-07" db="EMBL/GenBank/DDBJ databases">
        <title>Two chromosome-level genome assemblies of Korean endemic species Abeliophyllum distichum and Forsythia ovata (Oleaceae).</title>
        <authorList>
            <person name="Jang H."/>
        </authorList>
    </citation>
    <scope>NUCLEOTIDE SEQUENCE [LARGE SCALE GENOMIC DNA]</scope>
</reference>
<dbReference type="InterPro" id="IPR011009">
    <property type="entry name" value="Kinase-like_dom_sf"/>
</dbReference>
<accession>A0ABD1WSA6</accession>
<dbReference type="SUPFAM" id="SSF54106">
    <property type="entry name" value="LysM domain"/>
    <property type="match status" value="1"/>
</dbReference>
<gene>
    <name evidence="14" type="ORF">Fot_06172</name>
</gene>
<dbReference type="GO" id="GO:0005886">
    <property type="term" value="C:plasma membrane"/>
    <property type="evidence" value="ECO:0007669"/>
    <property type="project" value="UniProtKB-SubCell"/>
</dbReference>
<keyword evidence="4 11" id="KW-0732">Signal</keyword>
<keyword evidence="9" id="KW-1015">Disulfide bond</keyword>
<dbReference type="CDD" id="cd00118">
    <property type="entry name" value="LysM"/>
    <property type="match status" value="1"/>
</dbReference>
<dbReference type="PROSITE" id="PS51782">
    <property type="entry name" value="LYSM"/>
    <property type="match status" value="1"/>
</dbReference>
<dbReference type="InterPro" id="IPR036779">
    <property type="entry name" value="LysM_dom_sf"/>
</dbReference>
<evidence type="ECO:0000259" key="12">
    <source>
        <dbReference type="PROSITE" id="PS50011"/>
    </source>
</evidence>
<evidence type="ECO:0000259" key="13">
    <source>
        <dbReference type="PROSITE" id="PS51782"/>
    </source>
</evidence>
<keyword evidence="5" id="KW-0547">Nucleotide-binding</keyword>
<feature type="signal peptide" evidence="11">
    <location>
        <begin position="1"/>
        <end position="22"/>
    </location>
</feature>
<evidence type="ECO:0000256" key="8">
    <source>
        <dbReference type="ARBA" id="ARBA00023136"/>
    </source>
</evidence>
<comment type="subcellular location">
    <subcellularLocation>
        <location evidence="1">Cell membrane</location>
        <topology evidence="1">Single-pass membrane protein</topology>
    </subcellularLocation>
</comment>
<dbReference type="Proteomes" id="UP001604277">
    <property type="component" value="Unassembled WGS sequence"/>
</dbReference>
<keyword evidence="15" id="KW-1185">Reference proteome</keyword>
<dbReference type="Gene3D" id="3.10.350.10">
    <property type="entry name" value="LysM domain"/>
    <property type="match status" value="1"/>
</dbReference>
<evidence type="ECO:0000256" key="6">
    <source>
        <dbReference type="ARBA" id="ARBA00022840"/>
    </source>
</evidence>
<dbReference type="InterPro" id="IPR000719">
    <property type="entry name" value="Prot_kinase_dom"/>
</dbReference>
<keyword evidence="6" id="KW-0067">ATP-binding</keyword>
<evidence type="ECO:0000256" key="11">
    <source>
        <dbReference type="SAM" id="SignalP"/>
    </source>
</evidence>
<name>A0ABD1WSA6_9LAMI</name>
<dbReference type="Pfam" id="PF23473">
    <property type="entry name" value="LysM3_LYK4_5"/>
    <property type="match status" value="1"/>
</dbReference>
<organism evidence="14 15">
    <name type="scientific">Forsythia ovata</name>
    <dbReference type="NCBI Taxonomy" id="205694"/>
    <lineage>
        <taxon>Eukaryota</taxon>
        <taxon>Viridiplantae</taxon>
        <taxon>Streptophyta</taxon>
        <taxon>Embryophyta</taxon>
        <taxon>Tracheophyta</taxon>
        <taxon>Spermatophyta</taxon>
        <taxon>Magnoliopsida</taxon>
        <taxon>eudicotyledons</taxon>
        <taxon>Gunneridae</taxon>
        <taxon>Pentapetalae</taxon>
        <taxon>asterids</taxon>
        <taxon>lamiids</taxon>
        <taxon>Lamiales</taxon>
        <taxon>Oleaceae</taxon>
        <taxon>Forsythieae</taxon>
        <taxon>Forsythia</taxon>
    </lineage>
</organism>
<evidence type="ECO:0000256" key="9">
    <source>
        <dbReference type="ARBA" id="ARBA00023157"/>
    </source>
</evidence>
<keyword evidence="3 10" id="KW-0812">Transmembrane</keyword>
<evidence type="ECO:0000256" key="10">
    <source>
        <dbReference type="SAM" id="Phobius"/>
    </source>
</evidence>
<sequence length="680" mass="75847">MNTKLQLRALVFLQYVLVSALGQNLLSCSTTSPVPSAYRCNENGLQDQCMTFAILRANSHISSPSNLSSYLDTYHFEANGVQFLSIDQSLLIPIDCKCTSGFFEAELNTIISKGESFNDIVESLSLEGLTTCQAIQQKNPSVSPPGVEEQIRLLIPLKCACPSSVELGQRRKLLLTYPVREGDTLANLAFKFNITNESIVSSNNISGEGFRPESLLEPFSTVLIPVEGKPILGSLTESGEPNLRYPAASIRVRNSHKKRKPKMWKIGVYIAVSIFAFVVSIVAIGAAFVYWKRKRKRQESIKNTHRDLEMQQLSLSVRTTSDEKVSFEGSQYTLDDQTTDTTPHKMLVESYNIEEIQKATEDFNMNNLIEGSVFHARLKGKNTVIKRIPSDTVSRIDIGLFYDAIHHHPNILRILGTCVVEGSDSFIVLEYAKNGSLKDWLHGGLAMKSHFIASCYCFLTWNQRLKICLDVATALQYMHHIMNPSYVHRNIKSWNIFLDEEFNAKVGNFGMARCVRDDAEDSESHTGQPVAWNKAYMAPECLQDGVISPSIDIFAYGVVLLEVLSGKRPITRGDEKGEGYTKLSDKIKLVLQSDRAEELREWIDSALGENYSFDAAITLANLARSCIDDDPSSRPNAGDIVEKLLRLVEELAEGDQSNICESSCRPLVKAATNNVNLDQE</sequence>
<dbReference type="GO" id="GO:0051707">
    <property type="term" value="P:response to other organism"/>
    <property type="evidence" value="ECO:0007669"/>
    <property type="project" value="UniProtKB-ARBA"/>
</dbReference>
<dbReference type="PANTHER" id="PTHR45927:SF13">
    <property type="entry name" value="PROTEIN LYK2"/>
    <property type="match status" value="1"/>
</dbReference>
<evidence type="ECO:0000256" key="5">
    <source>
        <dbReference type="ARBA" id="ARBA00022741"/>
    </source>
</evidence>
<dbReference type="PROSITE" id="PS50011">
    <property type="entry name" value="PROTEIN_KINASE_DOM"/>
    <property type="match status" value="1"/>
</dbReference>
<dbReference type="SUPFAM" id="SSF56112">
    <property type="entry name" value="Protein kinase-like (PK-like)"/>
    <property type="match status" value="1"/>
</dbReference>
<dbReference type="Gene3D" id="3.30.200.20">
    <property type="entry name" value="Phosphorylase Kinase, domain 1"/>
    <property type="match status" value="1"/>
</dbReference>
<dbReference type="InterPro" id="IPR001245">
    <property type="entry name" value="Ser-Thr/Tyr_kinase_cat_dom"/>
</dbReference>
<dbReference type="Pfam" id="PF07714">
    <property type="entry name" value="PK_Tyr_Ser-Thr"/>
    <property type="match status" value="1"/>
</dbReference>
<comment type="caution">
    <text evidence="14">The sequence shown here is derived from an EMBL/GenBank/DDBJ whole genome shotgun (WGS) entry which is preliminary data.</text>
</comment>
<proteinExistence type="predicted"/>
<dbReference type="InterPro" id="IPR018392">
    <property type="entry name" value="LysM"/>
</dbReference>
<dbReference type="InterPro" id="IPR056562">
    <property type="entry name" value="LysM2_CERK1_LYK3_4_5"/>
</dbReference>
<dbReference type="GO" id="GO:0005524">
    <property type="term" value="F:ATP binding"/>
    <property type="evidence" value="ECO:0007669"/>
    <property type="project" value="UniProtKB-KW"/>
</dbReference>
<evidence type="ECO:0000256" key="7">
    <source>
        <dbReference type="ARBA" id="ARBA00022989"/>
    </source>
</evidence>
<feature type="domain" description="Protein kinase" evidence="12">
    <location>
        <begin position="359"/>
        <end position="647"/>
    </location>
</feature>
<feature type="transmembrane region" description="Helical" evidence="10">
    <location>
        <begin position="266"/>
        <end position="291"/>
    </location>
</feature>
<evidence type="ECO:0000256" key="1">
    <source>
        <dbReference type="ARBA" id="ARBA00004162"/>
    </source>
</evidence>
<evidence type="ECO:0000313" key="15">
    <source>
        <dbReference type="Proteomes" id="UP001604277"/>
    </source>
</evidence>
<feature type="chain" id="PRO_5044807379" evidence="11">
    <location>
        <begin position="23"/>
        <end position="680"/>
    </location>
</feature>